<dbReference type="InterPro" id="IPR019270">
    <property type="entry name" value="DUF2283"/>
</dbReference>
<reference evidence="1 2" key="2">
    <citation type="journal article" date="2015" name="Stand. Genomic Sci.">
        <title>The complete genome sequence of the rumen methanogen Methanosarcina barkeri CM1.</title>
        <authorList>
            <person name="Lambie S.C."/>
            <person name="Kelly W.J."/>
            <person name="Leahy S.C."/>
            <person name="Li D."/>
            <person name="Reilly K."/>
            <person name="McAllister T.A."/>
            <person name="Valle E.R."/>
            <person name="Attwood G.T."/>
            <person name="Altermann E."/>
        </authorList>
    </citation>
    <scope>NUCLEOTIDE SEQUENCE [LARGE SCALE GENOMIC DNA]</scope>
    <source>
        <strain evidence="1 2">CM1</strain>
    </source>
</reference>
<evidence type="ECO:0008006" key="3">
    <source>
        <dbReference type="Google" id="ProtNLM"/>
    </source>
</evidence>
<dbReference type="Proteomes" id="UP000035331">
    <property type="component" value="Chromosome"/>
</dbReference>
<reference evidence="2" key="1">
    <citation type="submission" date="2014-06" db="EMBL/GenBank/DDBJ databases">
        <title>The complete genome sequence of Methanosarcina barkeri CM1.</title>
        <authorList>
            <consortium name="Pastoral Greenhouse Gas Research Consortium"/>
            <person name="Lambie S.C."/>
            <person name="Leahy S.C."/>
            <person name="Kelly W.J."/>
            <person name="Li D."/>
            <person name="Reilly K."/>
            <person name="Attwood G.T."/>
            <person name="Altermann E."/>
        </authorList>
    </citation>
    <scope>NUCLEOTIDE SEQUENCE [LARGE SCALE GENOMIC DNA]</scope>
    <source>
        <strain evidence="2">CM1</strain>
    </source>
</reference>
<gene>
    <name evidence="1" type="ORF">MCM1_2338</name>
</gene>
<evidence type="ECO:0000313" key="2">
    <source>
        <dbReference type="Proteomes" id="UP000035331"/>
    </source>
</evidence>
<name>A0A0G3CF46_METBA</name>
<evidence type="ECO:0000313" key="1">
    <source>
        <dbReference type="EMBL" id="AKJ39355.1"/>
    </source>
</evidence>
<dbReference type="AlphaFoldDB" id="A0A0G3CF46"/>
<sequence>MSRGIELSKYDYDLENDSAFFYGTGKKYKKSMDLDGIILDMSEDDYVMAIEILDASKKFNVSKNDLLNLKSFDANIEVNKETIKVVMKINIIKRNNPISKCMEAVGLNSMNLPISNQGIALCS</sequence>
<accession>A0A0G3CF46</accession>
<dbReference type="Pfam" id="PF10049">
    <property type="entry name" value="DUF2283"/>
    <property type="match status" value="1"/>
</dbReference>
<organism evidence="1 2">
    <name type="scientific">Methanosarcina barkeri CM1</name>
    <dbReference type="NCBI Taxonomy" id="796385"/>
    <lineage>
        <taxon>Archaea</taxon>
        <taxon>Methanobacteriati</taxon>
        <taxon>Methanobacteriota</taxon>
        <taxon>Stenosarchaea group</taxon>
        <taxon>Methanomicrobia</taxon>
        <taxon>Methanosarcinales</taxon>
        <taxon>Methanosarcinaceae</taxon>
        <taxon>Methanosarcina</taxon>
    </lineage>
</organism>
<dbReference type="GeneID" id="24886054"/>
<proteinExistence type="predicted"/>
<dbReference type="PANTHER" id="PTHR37029">
    <property type="entry name" value="SSR1768 PROTEIN"/>
    <property type="match status" value="1"/>
</dbReference>
<dbReference type="PATRIC" id="fig|796385.3.peg.2881"/>
<protein>
    <recommendedName>
        <fullName evidence="3">DUF2283 domain-containing protein</fullName>
    </recommendedName>
</protein>
<dbReference type="EMBL" id="CP008746">
    <property type="protein sequence ID" value="AKJ39355.1"/>
    <property type="molecule type" value="Genomic_DNA"/>
</dbReference>
<dbReference type="RefSeq" id="WP_048176835.1">
    <property type="nucleotide sequence ID" value="NZ_CP008746.1"/>
</dbReference>
<dbReference type="PANTHER" id="PTHR37029:SF1">
    <property type="entry name" value="SSR1768 PROTEIN"/>
    <property type="match status" value="1"/>
</dbReference>